<keyword evidence="2" id="KW-0560">Oxidoreductase</keyword>
<keyword evidence="9" id="KW-1185">Reference proteome</keyword>
<dbReference type="GO" id="GO:0020037">
    <property type="term" value="F:heme binding"/>
    <property type="evidence" value="ECO:0007669"/>
    <property type="project" value="InterPro"/>
</dbReference>
<accession>A0A0U3HP37</accession>
<dbReference type="Proteomes" id="UP000057181">
    <property type="component" value="Chromosome"/>
</dbReference>
<dbReference type="SUPFAM" id="SSF48264">
    <property type="entry name" value="Cytochrome P450"/>
    <property type="match status" value="1"/>
</dbReference>
<dbReference type="InterPro" id="IPR001128">
    <property type="entry name" value="Cyt_P450"/>
</dbReference>
<evidence type="ECO:0000313" key="5">
    <source>
        <dbReference type="EMBL" id="GEO93644.1"/>
    </source>
</evidence>
<dbReference type="GO" id="GO:0005506">
    <property type="term" value="F:iron ion binding"/>
    <property type="evidence" value="ECO:0007669"/>
    <property type="project" value="InterPro"/>
</dbReference>
<dbReference type="RefSeq" id="WP_058858029.1">
    <property type="nucleotide sequence ID" value="NZ_BJZR01000147.1"/>
</dbReference>
<dbReference type="EMBL" id="CP013254">
    <property type="protein sequence ID" value="ALU39318.1"/>
    <property type="molecule type" value="Genomic_DNA"/>
</dbReference>
<dbReference type="EMBL" id="BJZR01000147">
    <property type="protein sequence ID" value="GEO93644.1"/>
    <property type="molecule type" value="Genomic_DNA"/>
</dbReference>
<evidence type="ECO:0000313" key="4">
    <source>
        <dbReference type="EMBL" id="ALU39318.1"/>
    </source>
</evidence>
<dbReference type="PANTHER" id="PTHR46696">
    <property type="entry name" value="P450, PUTATIVE (EUROFUNG)-RELATED"/>
    <property type="match status" value="1"/>
</dbReference>
<reference evidence="6 8" key="2">
    <citation type="submission" date="2015-12" db="EMBL/GenBank/DDBJ databases">
        <authorList>
            <person name="Shamseldin A."/>
            <person name="Moawad H."/>
            <person name="Abd El-Rahim W.M."/>
            <person name="Sadowsky M.J."/>
        </authorList>
    </citation>
    <scope>NUCLEOTIDE SEQUENCE [LARGE SCALE GENOMIC DNA]</scope>
    <source>
        <strain evidence="6 8">S43</strain>
    </source>
</reference>
<organism evidence="4 7">
    <name type="scientific">Kocuria flava</name>
    <dbReference type="NCBI Taxonomy" id="446860"/>
    <lineage>
        <taxon>Bacteria</taxon>
        <taxon>Bacillati</taxon>
        <taxon>Actinomycetota</taxon>
        <taxon>Actinomycetes</taxon>
        <taxon>Micrococcales</taxon>
        <taxon>Micrococcaceae</taxon>
        <taxon>Kocuria</taxon>
    </lineage>
</organism>
<dbReference type="Proteomes" id="UP000234632">
    <property type="component" value="Unassembled WGS sequence"/>
</dbReference>
<comment type="similarity">
    <text evidence="1 2">Belongs to the cytochrome P450 family.</text>
</comment>
<keyword evidence="2" id="KW-0408">Iron</keyword>
<dbReference type="KEGG" id="kfv:AS188_05635"/>
<dbReference type="InterPro" id="IPR036396">
    <property type="entry name" value="Cyt_P450_sf"/>
</dbReference>
<gene>
    <name evidence="4" type="ORF">AS188_05635</name>
    <name evidence="6" type="ORF">AUQ48_00805</name>
    <name evidence="5" type="ORF">KFL01_29500</name>
</gene>
<dbReference type="Gene3D" id="1.10.630.10">
    <property type="entry name" value="Cytochrome P450"/>
    <property type="match status" value="1"/>
</dbReference>
<proteinExistence type="inferred from homology"/>
<dbReference type="Pfam" id="PF00067">
    <property type="entry name" value="p450"/>
    <property type="match status" value="1"/>
</dbReference>
<dbReference type="AlphaFoldDB" id="A0A0U3HP37"/>
<sequence>MGEHEPGDEFGPEEGVPAPGPVPADWNPRGPRVRRDPVAAYDELRERCPVARGAGGAWTLFSHAEVVAAALDHETFANAVSRHLQVPNGLDGPAHTAFRAVVERFFTPQRTAALGPVVRRTAEELVADLPVPGAVDAVALGARFAVRAQLAWLGWDPGLEEELLRWTAEHRAATRSRRPERTAAAARRFDALVRSQTAPRRAAGAHAPDDVTTELLRERVEGRPLTEEEVVSVLRNWTGGDLGSMALCAGVVLAHLADHPQRQERLRRGVPDRELGQVLDEILRLDDPFVQNRRVTTRPVTAGGRELAAGERVFLNWTAANRDPRVFGEPGDFDPVGHAPYNLVWGIGKHVCPGRPLATLELRELTRAVLAATTALVPDPRQPREREVPPGGGYAAVPLLLR</sequence>
<dbReference type="InterPro" id="IPR017972">
    <property type="entry name" value="Cyt_P450_CS"/>
</dbReference>
<reference evidence="4 7" key="1">
    <citation type="submission" date="2015-11" db="EMBL/GenBank/DDBJ databases">
        <title>Complete Genome Sequence of Kocuria flava strain HO-9041.</title>
        <authorList>
            <person name="Zhou M."/>
            <person name="Dai J."/>
        </authorList>
    </citation>
    <scope>NUCLEOTIDE SEQUENCE [LARGE SCALE GENOMIC DNA]</scope>
    <source>
        <strain evidence="4 7">HO-9041</strain>
    </source>
</reference>
<dbReference type="Proteomes" id="UP000321155">
    <property type="component" value="Unassembled WGS sequence"/>
</dbReference>
<evidence type="ECO:0000313" key="9">
    <source>
        <dbReference type="Proteomes" id="UP000321155"/>
    </source>
</evidence>
<protein>
    <submittedName>
        <fullName evidence="4 5">Cytochrome</fullName>
    </submittedName>
</protein>
<evidence type="ECO:0000313" key="6">
    <source>
        <dbReference type="EMBL" id="PLC11059.1"/>
    </source>
</evidence>
<reference evidence="5 9" key="3">
    <citation type="submission" date="2019-07" db="EMBL/GenBank/DDBJ databases">
        <title>Whole genome shotgun sequence of Kocuria flava NBRC 107626.</title>
        <authorList>
            <person name="Hosoyama A."/>
            <person name="Uohara A."/>
            <person name="Ohji S."/>
            <person name="Ichikawa N."/>
        </authorList>
    </citation>
    <scope>NUCLEOTIDE SEQUENCE [LARGE SCALE GENOMIC DNA]</scope>
    <source>
        <strain evidence="5 9">NBRC 107626</strain>
    </source>
</reference>
<evidence type="ECO:0000313" key="7">
    <source>
        <dbReference type="Proteomes" id="UP000057181"/>
    </source>
</evidence>
<evidence type="ECO:0000256" key="2">
    <source>
        <dbReference type="RuleBase" id="RU000461"/>
    </source>
</evidence>
<dbReference type="PROSITE" id="PS00086">
    <property type="entry name" value="CYTOCHROME_P450"/>
    <property type="match status" value="1"/>
</dbReference>
<dbReference type="EMBL" id="LOMZ01000001">
    <property type="protein sequence ID" value="PLC11059.1"/>
    <property type="molecule type" value="Genomic_DNA"/>
</dbReference>
<evidence type="ECO:0000256" key="1">
    <source>
        <dbReference type="ARBA" id="ARBA00010617"/>
    </source>
</evidence>
<keyword evidence="2" id="KW-0479">Metal-binding</keyword>
<evidence type="ECO:0000313" key="8">
    <source>
        <dbReference type="Proteomes" id="UP000234632"/>
    </source>
</evidence>
<keyword evidence="2" id="KW-0349">Heme</keyword>
<dbReference type="GO" id="GO:0004497">
    <property type="term" value="F:monooxygenase activity"/>
    <property type="evidence" value="ECO:0007669"/>
    <property type="project" value="UniProtKB-KW"/>
</dbReference>
<keyword evidence="2" id="KW-0503">Monooxygenase</keyword>
<dbReference type="STRING" id="446860.AS188_05635"/>
<name>A0A0U3HP37_9MICC</name>
<dbReference type="GO" id="GO:0016705">
    <property type="term" value="F:oxidoreductase activity, acting on paired donors, with incorporation or reduction of molecular oxygen"/>
    <property type="evidence" value="ECO:0007669"/>
    <property type="project" value="InterPro"/>
</dbReference>
<evidence type="ECO:0000256" key="3">
    <source>
        <dbReference type="SAM" id="MobiDB-lite"/>
    </source>
</evidence>
<dbReference type="PANTHER" id="PTHR46696:SF6">
    <property type="entry name" value="P450, PUTATIVE (EUROFUNG)-RELATED"/>
    <property type="match status" value="1"/>
</dbReference>
<feature type="region of interest" description="Disordered" evidence="3">
    <location>
        <begin position="1"/>
        <end position="34"/>
    </location>
</feature>